<dbReference type="AlphaFoldDB" id="A0A8S4DFU8"/>
<dbReference type="EMBL" id="CAJHNJ030000006">
    <property type="protein sequence ID" value="CAG9101166.1"/>
    <property type="molecule type" value="Genomic_DNA"/>
</dbReference>
<feature type="signal peptide" evidence="1">
    <location>
        <begin position="1"/>
        <end position="16"/>
    </location>
</feature>
<evidence type="ECO:0000313" key="4">
    <source>
        <dbReference type="Proteomes" id="UP000653454"/>
    </source>
</evidence>
<dbReference type="InterPro" id="IPR056953">
    <property type="entry name" value="CUT_N"/>
</dbReference>
<name>A0A8S4DFU8_PLUXY</name>
<sequence length="160" mass="18196">MLQPWLLACLWATSLAQMRPGQGNRVVDVKTTCNKESFSVQLEMERPFKGLIFSKDFSRECRAQGNQQSQITIHIPSNACGVRTSALNSSLVDPDDEEHLYYSVELVVQMDRQLQQSTDQEIFVRCKLQPRAVRINSPALDGVIQNKLREMIGQDAKKTR</sequence>
<evidence type="ECO:0000313" key="3">
    <source>
        <dbReference type="EMBL" id="CAG9101166.1"/>
    </source>
</evidence>
<dbReference type="PROSITE" id="PS51034">
    <property type="entry name" value="ZP_2"/>
    <property type="match status" value="1"/>
</dbReference>
<keyword evidence="4" id="KW-1185">Reference proteome</keyword>
<dbReference type="PANTHER" id="PTHR46560:SF5">
    <property type="entry name" value="CYPHER, ISOFORM B"/>
    <property type="match status" value="1"/>
</dbReference>
<accession>A0A8S4DFU8</accession>
<reference evidence="3" key="1">
    <citation type="submission" date="2020-11" db="EMBL/GenBank/DDBJ databases">
        <authorList>
            <person name="Whiteford S."/>
        </authorList>
    </citation>
    <scope>NUCLEOTIDE SEQUENCE</scope>
</reference>
<feature type="domain" description="ZP" evidence="2">
    <location>
        <begin position="32"/>
        <end position="160"/>
    </location>
</feature>
<gene>
    <name evidence="3" type="ORF">PLXY2_LOCUS2579</name>
</gene>
<proteinExistence type="predicted"/>
<feature type="chain" id="PRO_5035924597" evidence="1">
    <location>
        <begin position="17"/>
        <end position="160"/>
    </location>
</feature>
<evidence type="ECO:0000256" key="1">
    <source>
        <dbReference type="SAM" id="SignalP"/>
    </source>
</evidence>
<dbReference type="InterPro" id="IPR001507">
    <property type="entry name" value="ZP_dom"/>
</dbReference>
<keyword evidence="1" id="KW-0732">Signal</keyword>
<protein>
    <submittedName>
        <fullName evidence="3">(diamondback moth) hypothetical protein</fullName>
    </submittedName>
</protein>
<evidence type="ECO:0000259" key="2">
    <source>
        <dbReference type="PROSITE" id="PS51034"/>
    </source>
</evidence>
<dbReference type="Pfam" id="PF25057">
    <property type="entry name" value="CUT_N"/>
    <property type="match status" value="1"/>
</dbReference>
<comment type="caution">
    <text evidence="3">The sequence shown here is derived from an EMBL/GenBank/DDBJ whole genome shotgun (WGS) entry which is preliminary data.</text>
</comment>
<organism evidence="3 4">
    <name type="scientific">Plutella xylostella</name>
    <name type="common">Diamondback moth</name>
    <name type="synonym">Plutella maculipennis</name>
    <dbReference type="NCBI Taxonomy" id="51655"/>
    <lineage>
        <taxon>Eukaryota</taxon>
        <taxon>Metazoa</taxon>
        <taxon>Ecdysozoa</taxon>
        <taxon>Arthropoda</taxon>
        <taxon>Hexapoda</taxon>
        <taxon>Insecta</taxon>
        <taxon>Pterygota</taxon>
        <taxon>Neoptera</taxon>
        <taxon>Endopterygota</taxon>
        <taxon>Lepidoptera</taxon>
        <taxon>Glossata</taxon>
        <taxon>Ditrysia</taxon>
        <taxon>Yponomeutoidea</taxon>
        <taxon>Plutellidae</taxon>
        <taxon>Plutella</taxon>
    </lineage>
</organism>
<dbReference type="Proteomes" id="UP000653454">
    <property type="component" value="Unassembled WGS sequence"/>
</dbReference>
<dbReference type="PANTHER" id="PTHR46560">
    <property type="entry name" value="CYPHER, ISOFORM B"/>
    <property type="match status" value="1"/>
</dbReference>